<sequence length="198" mass="20922">MRCKIFILISALAGLTSGCASVVTGQNQPVSVETRHEGETVTGAHCKLNNDKGTWYVTTPGTVTVVRSYHDLHLRCDKAHFLPGIATVKSTTKAMAFGNILIGGVIGAAVDASSGAAYDYPSLITVEMGSSDLAGSPTEGTGDAKHKGASRADSRPACVGGWVEFHRESTATARTKLTIAGRWRPQFQLLFSRQGPET</sequence>
<comment type="caution">
    <text evidence="3">The sequence shown here is derived from an EMBL/GenBank/DDBJ whole genome shotgun (WGS) entry which is preliminary data.</text>
</comment>
<accession>A0A554WYR7</accession>
<dbReference type="Proteomes" id="UP000318294">
    <property type="component" value="Unassembled WGS sequence"/>
</dbReference>
<reference evidence="3 4" key="1">
    <citation type="submission" date="2019-07" db="EMBL/GenBank/DDBJ databases">
        <title>Tepidimonas charontis SPSP-6 draft genome.</title>
        <authorList>
            <person name="Da Costa M.S."/>
            <person name="Froufe H.J.C."/>
            <person name="Egas C."/>
            <person name="Albuquerque L."/>
        </authorList>
    </citation>
    <scope>NUCLEOTIDE SEQUENCE [LARGE SCALE GENOMIC DNA]</scope>
    <source>
        <strain evidence="3 4">SPSP-6</strain>
    </source>
</reference>
<evidence type="ECO:0000313" key="4">
    <source>
        <dbReference type="Proteomes" id="UP000318294"/>
    </source>
</evidence>
<keyword evidence="2" id="KW-0732">Signal</keyword>
<gene>
    <name evidence="3" type="ORF">Tchar_02667</name>
</gene>
<proteinExistence type="predicted"/>
<dbReference type="AlphaFoldDB" id="A0A554WYR7"/>
<name>A0A554WYR7_9BURK</name>
<feature type="signal peptide" evidence="2">
    <location>
        <begin position="1"/>
        <end position="22"/>
    </location>
</feature>
<evidence type="ECO:0008006" key="5">
    <source>
        <dbReference type="Google" id="ProtNLM"/>
    </source>
</evidence>
<dbReference type="RefSeq" id="WP_201739388.1">
    <property type="nucleotide sequence ID" value="NZ_VJON01000087.1"/>
</dbReference>
<protein>
    <recommendedName>
        <fullName evidence="5">Lipoprotein</fullName>
    </recommendedName>
</protein>
<organism evidence="3 4">
    <name type="scientific">Tepidimonas charontis</name>
    <dbReference type="NCBI Taxonomy" id="2267262"/>
    <lineage>
        <taxon>Bacteria</taxon>
        <taxon>Pseudomonadati</taxon>
        <taxon>Pseudomonadota</taxon>
        <taxon>Betaproteobacteria</taxon>
        <taxon>Burkholderiales</taxon>
        <taxon>Tepidimonas</taxon>
    </lineage>
</organism>
<dbReference type="PROSITE" id="PS51257">
    <property type="entry name" value="PROKAR_LIPOPROTEIN"/>
    <property type="match status" value="1"/>
</dbReference>
<evidence type="ECO:0000256" key="2">
    <source>
        <dbReference type="SAM" id="SignalP"/>
    </source>
</evidence>
<keyword evidence="4" id="KW-1185">Reference proteome</keyword>
<feature type="chain" id="PRO_5021831969" description="Lipoprotein" evidence="2">
    <location>
        <begin position="23"/>
        <end position="198"/>
    </location>
</feature>
<evidence type="ECO:0000256" key="1">
    <source>
        <dbReference type="SAM" id="MobiDB-lite"/>
    </source>
</evidence>
<feature type="region of interest" description="Disordered" evidence="1">
    <location>
        <begin position="131"/>
        <end position="155"/>
    </location>
</feature>
<dbReference type="EMBL" id="VJON01000087">
    <property type="protein sequence ID" value="TSE28726.1"/>
    <property type="molecule type" value="Genomic_DNA"/>
</dbReference>
<evidence type="ECO:0000313" key="3">
    <source>
        <dbReference type="EMBL" id="TSE28726.1"/>
    </source>
</evidence>
<feature type="compositionally biased region" description="Basic and acidic residues" evidence="1">
    <location>
        <begin position="142"/>
        <end position="154"/>
    </location>
</feature>